<organism evidence="3 4">
    <name type="scientific">Thalassobellus suaedae</name>
    <dbReference type="NCBI Taxonomy" id="3074124"/>
    <lineage>
        <taxon>Bacteria</taxon>
        <taxon>Pseudomonadati</taxon>
        <taxon>Bacteroidota</taxon>
        <taxon>Flavobacteriia</taxon>
        <taxon>Flavobacteriales</taxon>
        <taxon>Flavobacteriaceae</taxon>
        <taxon>Thalassobellus</taxon>
    </lineage>
</organism>
<name>A0ABY9Y6D1_9FLAO</name>
<evidence type="ECO:0000313" key="3">
    <source>
        <dbReference type="EMBL" id="WNH13828.1"/>
    </source>
</evidence>
<accession>A0ABY9Y6D1</accession>
<dbReference type="Pfam" id="PF13739">
    <property type="entry name" value="PdaC"/>
    <property type="match status" value="1"/>
</dbReference>
<dbReference type="InterPro" id="IPR037126">
    <property type="entry name" value="PdaC/RsiV-like_sf"/>
</dbReference>
<dbReference type="EMBL" id="CP134536">
    <property type="protein sequence ID" value="WNH13828.1"/>
    <property type="molecule type" value="Genomic_DNA"/>
</dbReference>
<feature type="domain" description="Deacetylase PdaC" evidence="2">
    <location>
        <begin position="40"/>
        <end position="139"/>
    </location>
</feature>
<reference evidence="3 4" key="1">
    <citation type="submission" date="2023-09" db="EMBL/GenBank/DDBJ databases">
        <title>Thalassobella suaedae gen. nov., sp. nov., a marine bacterium of the family Flavobacteriaceae isolated from a halophyte Suaeda japonica.</title>
        <authorList>
            <person name="Lee S.Y."/>
            <person name="Hwang C.Y."/>
        </authorList>
    </citation>
    <scope>NUCLEOTIDE SEQUENCE [LARGE SCALE GENOMIC DNA]</scope>
    <source>
        <strain evidence="3 4">HL-DH10</strain>
    </source>
</reference>
<dbReference type="Gene3D" id="3.30.565.40">
    <property type="entry name" value="Fervidobacterium nodosum Rt17-B1 like"/>
    <property type="match status" value="1"/>
</dbReference>
<evidence type="ECO:0000259" key="1">
    <source>
        <dbReference type="Pfam" id="PF11738"/>
    </source>
</evidence>
<proteinExistence type="predicted"/>
<evidence type="ECO:0000313" key="4">
    <source>
        <dbReference type="Proteomes" id="UP001303407"/>
    </source>
</evidence>
<keyword evidence="4" id="KW-1185">Reference proteome</keyword>
<dbReference type="RefSeq" id="WP_415863812.1">
    <property type="nucleotide sequence ID" value="NZ_CP134536.1"/>
</dbReference>
<dbReference type="Pfam" id="PF11738">
    <property type="entry name" value="DUF3298"/>
    <property type="match status" value="1"/>
</dbReference>
<gene>
    <name evidence="3" type="ORF">RHP49_06110</name>
</gene>
<feature type="domain" description="DUF3298" evidence="1">
    <location>
        <begin position="159"/>
        <end position="228"/>
    </location>
</feature>
<dbReference type="InterPro" id="IPR021729">
    <property type="entry name" value="DUF3298"/>
</dbReference>
<protein>
    <submittedName>
        <fullName evidence="3">DUF3298 domain-containing protein</fullName>
    </submittedName>
</protein>
<dbReference type="Proteomes" id="UP001303407">
    <property type="component" value="Chromosome"/>
</dbReference>
<sequence>MINKNFLFAFCCLLFLLNCKEAIKTTFSDVTISTKNNDIVAINIPQAYGNETIITNINSEINKAVATALHIGEADSIPSISTEESIISFNKEYQSFKTNFPESTQIWEAQIDGEILHQSPEIICIAITTYINTGGAHGNLNISFLNFNSETGHLIPNENLFKNMDTFKKIAKTYFNETIKDNDYLFDSESFELPQNIAYNEDGIVLLYNTYEIAPYASGIIEFTIPFENISDILVFNGSY</sequence>
<dbReference type="InterPro" id="IPR025303">
    <property type="entry name" value="PdaC"/>
</dbReference>
<evidence type="ECO:0000259" key="2">
    <source>
        <dbReference type="Pfam" id="PF13739"/>
    </source>
</evidence>
<dbReference type="Gene3D" id="3.90.640.20">
    <property type="entry name" value="Heat-shock cognate protein, ATPase"/>
    <property type="match status" value="1"/>
</dbReference>